<evidence type="ECO:0000256" key="4">
    <source>
        <dbReference type="ARBA" id="ARBA00038650"/>
    </source>
</evidence>
<evidence type="ECO:0000259" key="8">
    <source>
        <dbReference type="Pfam" id="PF02251"/>
    </source>
</evidence>
<evidence type="ECO:0000256" key="5">
    <source>
        <dbReference type="ARBA" id="ARBA00039303"/>
    </source>
</evidence>
<dbReference type="InterPro" id="IPR036996">
    <property type="entry name" value="PA28_N_sf"/>
</dbReference>
<dbReference type="GO" id="GO:0005737">
    <property type="term" value="C:cytoplasm"/>
    <property type="evidence" value="ECO:0007669"/>
    <property type="project" value="TreeGrafter"/>
</dbReference>
<evidence type="ECO:0000256" key="6">
    <source>
        <dbReference type="ARBA" id="ARBA00041321"/>
    </source>
</evidence>
<dbReference type="SUPFAM" id="SSF47216">
    <property type="entry name" value="Proteasome activator"/>
    <property type="match status" value="1"/>
</dbReference>
<comment type="subunit">
    <text evidence="4">Heterodimer of PSME1 and PSME2, which forms a hexameric ring. PSME1 can form homoheptamers.</text>
</comment>
<proteinExistence type="inferred from homology"/>
<dbReference type="PANTHER" id="PTHR10660:SF5">
    <property type="entry name" value="PROTEASOME ACTIVATOR COMPLEX SUBUNIT 1"/>
    <property type="match status" value="1"/>
</dbReference>
<evidence type="ECO:0000313" key="11">
    <source>
        <dbReference type="Proteomes" id="UP001108240"/>
    </source>
</evidence>
<dbReference type="InterPro" id="IPR036252">
    <property type="entry name" value="Proteasome_activ_sf"/>
</dbReference>
<dbReference type="GO" id="GO:0061133">
    <property type="term" value="F:endopeptidase activator activity"/>
    <property type="evidence" value="ECO:0007669"/>
    <property type="project" value="TreeGrafter"/>
</dbReference>
<dbReference type="Ensembl" id="ENSCCRT00000060403.2">
    <property type="protein sequence ID" value="ENSCCRP00000055720.2"/>
    <property type="gene ID" value="ENSCCRG00000029799.2"/>
</dbReference>
<evidence type="ECO:0000259" key="9">
    <source>
        <dbReference type="Pfam" id="PF02252"/>
    </source>
</evidence>
<feature type="compositionally biased region" description="Basic and acidic residues" evidence="7">
    <location>
        <begin position="99"/>
        <end position="122"/>
    </location>
</feature>
<organism evidence="10 11">
    <name type="scientific">Cyprinus carpio carpio</name>
    <dbReference type="NCBI Taxonomy" id="630221"/>
    <lineage>
        <taxon>Eukaryota</taxon>
        <taxon>Metazoa</taxon>
        <taxon>Chordata</taxon>
        <taxon>Craniata</taxon>
        <taxon>Vertebrata</taxon>
        <taxon>Euteleostomi</taxon>
        <taxon>Actinopterygii</taxon>
        <taxon>Neopterygii</taxon>
        <taxon>Teleostei</taxon>
        <taxon>Ostariophysi</taxon>
        <taxon>Cypriniformes</taxon>
        <taxon>Cyprinidae</taxon>
        <taxon>Cyprininae</taxon>
        <taxon>Cyprinus</taxon>
    </lineage>
</organism>
<dbReference type="GO" id="GO:0061136">
    <property type="term" value="P:regulation of proteasomal protein catabolic process"/>
    <property type="evidence" value="ECO:0007669"/>
    <property type="project" value="TreeGrafter"/>
</dbReference>
<dbReference type="Gene3D" id="1.20.5.120">
    <property type="entry name" value="Proteasome activator pa28, N-terminal domain"/>
    <property type="match status" value="1"/>
</dbReference>
<dbReference type="Gene3D" id="1.20.120.180">
    <property type="entry name" value="Proteasome activator pa28, C-terminal domain"/>
    <property type="match status" value="1"/>
</dbReference>
<dbReference type="InterPro" id="IPR009077">
    <property type="entry name" value="Proteasome_activ_PA28"/>
</dbReference>
<name>A0A8C1D2X3_CYPCA</name>
<feature type="domain" description="Proteasome activator PA28 N-terminal" evidence="8">
    <location>
        <begin position="44"/>
        <end position="99"/>
    </location>
</feature>
<dbReference type="OMA" id="MCEITEL"/>
<keyword evidence="2" id="KW-0647">Proteasome</keyword>
<dbReference type="Pfam" id="PF02252">
    <property type="entry name" value="PA28_C"/>
    <property type="match status" value="1"/>
</dbReference>
<dbReference type="GeneTree" id="ENSGT00950000183098"/>
<comment type="function">
    <text evidence="3">Implicated in immunoproteasome assembly and required for efficient antigen processing. The PA28 activator complex enhances the generation of class I binding peptides by altering the cleavage pattern of the proteasome.</text>
</comment>
<dbReference type="Proteomes" id="UP001108240">
    <property type="component" value="Unplaced"/>
</dbReference>
<dbReference type="PANTHER" id="PTHR10660">
    <property type="entry name" value="PROTEASOME REGULATOR PA28"/>
    <property type="match status" value="1"/>
</dbReference>
<evidence type="ECO:0000256" key="1">
    <source>
        <dbReference type="ARBA" id="ARBA00005883"/>
    </source>
</evidence>
<protein>
    <recommendedName>
        <fullName evidence="5">Proteasome activator complex subunit 1</fullName>
    </recommendedName>
    <alternativeName>
        <fullName evidence="6">Proteasome activator 28 subunit alpha</fullName>
    </alternativeName>
</protein>
<accession>A0A8C1D2X3</accession>
<evidence type="ECO:0000313" key="10">
    <source>
        <dbReference type="Ensembl" id="ENSCCRP00000055720.2"/>
    </source>
</evidence>
<dbReference type="GO" id="GO:0005654">
    <property type="term" value="C:nucleoplasm"/>
    <property type="evidence" value="ECO:0007669"/>
    <property type="project" value="TreeGrafter"/>
</dbReference>
<dbReference type="InterPro" id="IPR003186">
    <property type="entry name" value="PA28_C"/>
</dbReference>
<evidence type="ECO:0000256" key="2">
    <source>
        <dbReference type="ARBA" id="ARBA00022942"/>
    </source>
</evidence>
<dbReference type="AlphaFoldDB" id="A0A8C1D2X3"/>
<dbReference type="InterPro" id="IPR003185">
    <property type="entry name" value="Proteasome_activ_PA28_N"/>
</dbReference>
<evidence type="ECO:0000256" key="7">
    <source>
        <dbReference type="SAM" id="MobiDB-lite"/>
    </source>
</evidence>
<keyword evidence="11" id="KW-1185">Reference proteome</keyword>
<dbReference type="FunFam" id="1.20.120.180:FF:000002">
    <property type="entry name" value="Proteasome activator complex subunit 1"/>
    <property type="match status" value="1"/>
</dbReference>
<reference evidence="10" key="2">
    <citation type="submission" date="2025-09" db="UniProtKB">
        <authorList>
            <consortium name="Ensembl"/>
        </authorList>
    </citation>
    <scope>IDENTIFICATION</scope>
</reference>
<reference evidence="10" key="1">
    <citation type="submission" date="2025-08" db="UniProtKB">
        <authorList>
            <consortium name="Ensembl"/>
        </authorList>
    </citation>
    <scope>IDENTIFICATION</scope>
</reference>
<dbReference type="InterPro" id="IPR036997">
    <property type="entry name" value="PA28_C_sf"/>
</dbReference>
<dbReference type="GO" id="GO:2000045">
    <property type="term" value="P:regulation of G1/S transition of mitotic cell cycle"/>
    <property type="evidence" value="ECO:0007669"/>
    <property type="project" value="TreeGrafter"/>
</dbReference>
<sequence>MCEITELSQKGAFLSKPHACIRAIHLKVKGVSGQKKQNKKKPVKQVDGFSKKITKEAEQLISNFFPEKIAEMDNVLQDSCSLKDLSVIRAPLDIPIPDPAKEELKKKKKEEKEAKSGKKGGDKEDEDEGPPCGPIACNETVEKLIKQIKPEIQTLKECLNTVSMWIQLQIPKIEDGNNFGVAVQEKVFELFTNTRTKIEGFQTQISKYYSERGDAVAKASKQPHVGDFRQLVHELDQHQYSELRIIVLEIRNTYAVLYDVITKNFDKIKKPRGDLSSKALIY</sequence>
<dbReference type="Pfam" id="PF02251">
    <property type="entry name" value="PA28_N"/>
    <property type="match status" value="1"/>
</dbReference>
<comment type="similarity">
    <text evidence="1">Belongs to the PA28 family.</text>
</comment>
<evidence type="ECO:0000256" key="3">
    <source>
        <dbReference type="ARBA" id="ARBA00037467"/>
    </source>
</evidence>
<feature type="region of interest" description="Disordered" evidence="7">
    <location>
        <begin position="98"/>
        <end position="133"/>
    </location>
</feature>
<feature type="domain" description="Proteasome activator PA28 C-terminal" evidence="9">
    <location>
        <begin position="135"/>
        <end position="274"/>
    </location>
</feature>
<dbReference type="GO" id="GO:0008537">
    <property type="term" value="C:proteasome activator complex"/>
    <property type="evidence" value="ECO:0007669"/>
    <property type="project" value="InterPro"/>
</dbReference>